<dbReference type="Gene3D" id="2.60.120.780">
    <property type="entry name" value="PINIT domain"/>
    <property type="match status" value="1"/>
</dbReference>
<feature type="domain" description="SP-RING-type" evidence="10">
    <location>
        <begin position="508"/>
        <end position="590"/>
    </location>
</feature>
<dbReference type="GO" id="GO:0003712">
    <property type="term" value="F:transcription coregulator activity"/>
    <property type="evidence" value="ECO:0007669"/>
    <property type="project" value="TreeGrafter"/>
</dbReference>
<evidence type="ECO:0000313" key="12">
    <source>
        <dbReference type="EMBL" id="CAL5137470.1"/>
    </source>
</evidence>
<dbReference type="PANTHER" id="PTHR10782">
    <property type="entry name" value="ZINC FINGER MIZ DOMAIN-CONTAINING PROTEIN"/>
    <property type="match status" value="1"/>
</dbReference>
<comment type="similarity">
    <text evidence="2">Belongs to the PIAS family.</text>
</comment>
<evidence type="ECO:0000313" key="13">
    <source>
        <dbReference type="Proteomes" id="UP001497525"/>
    </source>
</evidence>
<keyword evidence="3" id="KW-0808">Transferase</keyword>
<dbReference type="Pfam" id="PF02891">
    <property type="entry name" value="zf-MIZ"/>
    <property type="match status" value="1"/>
</dbReference>
<evidence type="ECO:0000259" key="10">
    <source>
        <dbReference type="PROSITE" id="PS51044"/>
    </source>
</evidence>
<feature type="region of interest" description="Disordered" evidence="9">
    <location>
        <begin position="1125"/>
        <end position="1156"/>
    </location>
</feature>
<evidence type="ECO:0000256" key="4">
    <source>
        <dbReference type="ARBA" id="ARBA00022723"/>
    </source>
</evidence>
<evidence type="ECO:0000259" key="11">
    <source>
        <dbReference type="PROSITE" id="PS51466"/>
    </source>
</evidence>
<accession>A0AAV2TL36</accession>
<dbReference type="GO" id="GO:0061665">
    <property type="term" value="F:SUMO ligase activity"/>
    <property type="evidence" value="ECO:0007669"/>
    <property type="project" value="TreeGrafter"/>
</dbReference>
<dbReference type="Proteomes" id="UP001497525">
    <property type="component" value="Unassembled WGS sequence"/>
</dbReference>
<dbReference type="PROSITE" id="PS51466">
    <property type="entry name" value="PINIT"/>
    <property type="match status" value="1"/>
</dbReference>
<evidence type="ECO:0000256" key="5">
    <source>
        <dbReference type="ARBA" id="ARBA00022771"/>
    </source>
</evidence>
<feature type="region of interest" description="Disordered" evidence="9">
    <location>
        <begin position="708"/>
        <end position="738"/>
    </location>
</feature>
<dbReference type="GO" id="GO:0006357">
    <property type="term" value="P:regulation of transcription by RNA polymerase II"/>
    <property type="evidence" value="ECO:0007669"/>
    <property type="project" value="TreeGrafter"/>
</dbReference>
<gene>
    <name evidence="12" type="ORF">CDAUBV1_LOCUS11780</name>
</gene>
<dbReference type="PANTHER" id="PTHR10782:SF94">
    <property type="entry name" value="SUPPRESSOR OF VARIEGATION 2-10, ISOFORM I"/>
    <property type="match status" value="1"/>
</dbReference>
<dbReference type="GO" id="GO:0008270">
    <property type="term" value="F:zinc ion binding"/>
    <property type="evidence" value="ECO:0007669"/>
    <property type="project" value="UniProtKB-KW"/>
</dbReference>
<keyword evidence="4" id="KW-0479">Metal-binding</keyword>
<feature type="compositionally biased region" description="Polar residues" evidence="9">
    <location>
        <begin position="618"/>
        <end position="640"/>
    </location>
</feature>
<feature type="region of interest" description="Disordered" evidence="9">
    <location>
        <begin position="753"/>
        <end position="773"/>
    </location>
</feature>
<feature type="region of interest" description="Disordered" evidence="9">
    <location>
        <begin position="142"/>
        <end position="174"/>
    </location>
</feature>
<name>A0AAV2TL36_CALDB</name>
<feature type="region of interest" description="Disordered" evidence="9">
    <location>
        <begin position="842"/>
        <end position="876"/>
    </location>
</feature>
<comment type="caution">
    <text evidence="12">The sequence shown here is derived from an EMBL/GenBank/DDBJ whole genome shotgun (WGS) entry which is preliminary data.</text>
</comment>
<dbReference type="GO" id="GO:0000785">
    <property type="term" value="C:chromatin"/>
    <property type="evidence" value="ECO:0007669"/>
    <property type="project" value="TreeGrafter"/>
</dbReference>
<dbReference type="PROSITE" id="PS51044">
    <property type="entry name" value="ZF_SP_RING"/>
    <property type="match status" value="1"/>
</dbReference>
<evidence type="ECO:0000256" key="9">
    <source>
        <dbReference type="SAM" id="MobiDB-lite"/>
    </source>
</evidence>
<feature type="compositionally biased region" description="Polar residues" evidence="9">
    <location>
        <begin position="1125"/>
        <end position="1134"/>
    </location>
</feature>
<evidence type="ECO:0000256" key="2">
    <source>
        <dbReference type="ARBA" id="ARBA00005383"/>
    </source>
</evidence>
<feature type="compositionally biased region" description="Acidic residues" evidence="9">
    <location>
        <begin position="753"/>
        <end position="762"/>
    </location>
</feature>
<feature type="compositionally biased region" description="Low complexity" evidence="9">
    <location>
        <begin position="713"/>
        <end position="729"/>
    </location>
</feature>
<protein>
    <submittedName>
        <fullName evidence="12">Uncharacterized protein</fullName>
    </submittedName>
</protein>
<feature type="compositionally biased region" description="Low complexity" evidence="9">
    <location>
        <begin position="863"/>
        <end position="872"/>
    </location>
</feature>
<dbReference type="InterPro" id="IPR004181">
    <property type="entry name" value="Znf_MIZ"/>
</dbReference>
<comment type="pathway">
    <text evidence="1">Protein modification; protein sumoylation.</text>
</comment>
<organism evidence="12 13">
    <name type="scientific">Calicophoron daubneyi</name>
    <name type="common">Rumen fluke</name>
    <name type="synonym">Paramphistomum daubneyi</name>
    <dbReference type="NCBI Taxonomy" id="300641"/>
    <lineage>
        <taxon>Eukaryota</taxon>
        <taxon>Metazoa</taxon>
        <taxon>Spiralia</taxon>
        <taxon>Lophotrochozoa</taxon>
        <taxon>Platyhelminthes</taxon>
        <taxon>Trematoda</taxon>
        <taxon>Digenea</taxon>
        <taxon>Plagiorchiida</taxon>
        <taxon>Pronocephalata</taxon>
        <taxon>Paramphistomoidea</taxon>
        <taxon>Paramphistomidae</taxon>
        <taxon>Calicophoron</taxon>
    </lineage>
</organism>
<reference evidence="12" key="1">
    <citation type="submission" date="2024-06" db="EMBL/GenBank/DDBJ databases">
        <authorList>
            <person name="Liu X."/>
            <person name="Lenzi L."/>
            <person name="Haldenby T S."/>
            <person name="Uol C."/>
        </authorList>
    </citation>
    <scope>NUCLEOTIDE SEQUENCE</scope>
</reference>
<dbReference type="InterPro" id="IPR013083">
    <property type="entry name" value="Znf_RING/FYVE/PHD"/>
</dbReference>
<dbReference type="InterPro" id="IPR038654">
    <property type="entry name" value="PINIT_sf"/>
</dbReference>
<evidence type="ECO:0000256" key="3">
    <source>
        <dbReference type="ARBA" id="ARBA00022679"/>
    </source>
</evidence>
<evidence type="ECO:0000256" key="7">
    <source>
        <dbReference type="ARBA" id="ARBA00022833"/>
    </source>
</evidence>
<dbReference type="EMBL" id="CAXLJL010000401">
    <property type="protein sequence ID" value="CAL5137470.1"/>
    <property type="molecule type" value="Genomic_DNA"/>
</dbReference>
<keyword evidence="6" id="KW-0833">Ubl conjugation pathway</keyword>
<dbReference type="Pfam" id="PF14324">
    <property type="entry name" value="PINIT"/>
    <property type="match status" value="1"/>
</dbReference>
<sequence length="1156" mass="125687">MPLQCTILNIPLPEGQGEPMRADQDYQVLRAIIQRCKRPELDKLIKLTNLPRGGLKQDLQLRLLSYLEQGPSDAFLGALNGLQRTNNFPDSVLIDPTARLRYIAALQTAAAAASNTSSREPQTSVCGDPLFSYSQTFTSNRTDSEMTRYTPSAGSYSSAVEDSHHSSHNKPGVTPSVWEAWAAANKLSTANRIDCTAASVSSVQVGAAVVSKKSSPSSQKPHTNSVNSSHAVPYYLTPGHSGPLISLAGTDGAFRLPGTLSGFRFEESPFFKEIDVLLEPQVLIPAHIGFATGRRSYDRSLALRFTADQAETITYHCRRTSDDRMEYGVQVIMRFARLDPDFCKLLTEAYGTVSQRNSRIQQQQQGHVQPTPLYPSDDVLPVHLLVQVNGRPVQLPPLLPSNRPGMDGRRNPRPINITQFLRVSPAVPNYIKLTWTHDYAAFTYNLVGIYLMHKRSPQHLCSLLQSVAFCNADKMKSELIRKLQPKADHNKSVDSSGDLIANDECGDDDDDIVMPNTLPVQLLCPLSKCRIEVPVRGRDCRHVQCYDATTYLIINERKPSWKCPVCDQKARYDDLIVDGLLMEVLSSKKSHDVDEVVFHDDGSWSTENDEDISGAFGNESSNPLPSAPMSSPNGARQHCGSTAFATTESDSVGSSTLSVGQSFSASSPSGSANSAIFNGPLGNMVSNSPMRTPSAASCPAVGCHSEVANDGIPTGRPFTTPTVTVTPSTINSATGTTSHCDSGEVVTIDLTSSDDETADDDQEHMGQASSPVNRRLRTCCAATSAVPTVSSLPRTSTFPPPLRVSSCASPHQIINQSSVSSTFSLAPTNIGSAYETVKPIPSSVQSDRKYPVGSNHSGTNVTSASSKSSSPVAPKPDTHYMDFRSVHPAFYSPSSAASSCASFPTADITAHAQHGSVPLTLDSRKRGHQSSPNTLSEMETLHHTSLRSISRLIPTGTDRTNSPEQWDVRNTAAKFARTVPQTNSPHSIAFSQTMPPNNRIIPPYFVDSSLSSMSSTAGRFPDPTPLFINRTSAPDQPSDLYHGQCSAFRPAAANSSVISSFGRPGANELHHNNRPFCEVFDNQVTNNPPSFNSFLRNHSQLSNRFAPNVNVQNYMVMGRNYDAFDQQSASPSSNRCRRNEYDPSFPATDSRRAYYP</sequence>
<proteinExistence type="inferred from homology"/>
<dbReference type="CDD" id="cd16650">
    <property type="entry name" value="SP-RING_PIAS-like"/>
    <property type="match status" value="1"/>
</dbReference>
<evidence type="ECO:0000256" key="8">
    <source>
        <dbReference type="PROSITE-ProRule" id="PRU00452"/>
    </source>
</evidence>
<feature type="domain" description="PINIT" evidence="11">
    <location>
        <begin position="251"/>
        <end position="455"/>
    </location>
</feature>
<keyword evidence="5 8" id="KW-0863">Zinc-finger</keyword>
<evidence type="ECO:0000256" key="6">
    <source>
        <dbReference type="ARBA" id="ARBA00022786"/>
    </source>
</evidence>
<feature type="region of interest" description="Disordered" evidence="9">
    <location>
        <begin position="600"/>
        <end position="640"/>
    </location>
</feature>
<dbReference type="InterPro" id="IPR023321">
    <property type="entry name" value="PINIT"/>
</dbReference>
<dbReference type="SUPFAM" id="SSF57850">
    <property type="entry name" value="RING/U-box"/>
    <property type="match status" value="1"/>
</dbReference>
<evidence type="ECO:0000256" key="1">
    <source>
        <dbReference type="ARBA" id="ARBA00004718"/>
    </source>
</evidence>
<dbReference type="GO" id="GO:0016925">
    <property type="term" value="P:protein sumoylation"/>
    <property type="evidence" value="ECO:0007669"/>
    <property type="project" value="TreeGrafter"/>
</dbReference>
<dbReference type="Gene3D" id="3.30.40.10">
    <property type="entry name" value="Zinc/RING finger domain, C3HC4 (zinc finger)"/>
    <property type="match status" value="1"/>
</dbReference>
<keyword evidence="7" id="KW-0862">Zinc</keyword>
<feature type="compositionally biased region" description="Polar residues" evidence="9">
    <location>
        <begin position="142"/>
        <end position="160"/>
    </location>
</feature>
<dbReference type="AlphaFoldDB" id="A0AAV2TL36"/>